<evidence type="ECO:0000313" key="2">
    <source>
        <dbReference type="EMBL" id="SHG86300.1"/>
    </source>
</evidence>
<protein>
    <recommendedName>
        <fullName evidence="4">UbiD family decarboxylase</fullName>
    </recommendedName>
</protein>
<name>A0A1M5N9V6_9FIRM</name>
<keyword evidence="1" id="KW-0472">Membrane</keyword>
<dbReference type="OrthoDB" id="1744198at2"/>
<evidence type="ECO:0000256" key="1">
    <source>
        <dbReference type="SAM" id="Phobius"/>
    </source>
</evidence>
<keyword evidence="1" id="KW-1133">Transmembrane helix</keyword>
<feature type="transmembrane region" description="Helical" evidence="1">
    <location>
        <begin position="21"/>
        <end position="40"/>
    </location>
</feature>
<keyword evidence="3" id="KW-1185">Reference proteome</keyword>
<dbReference type="Proteomes" id="UP000243255">
    <property type="component" value="Unassembled WGS sequence"/>
</dbReference>
<dbReference type="RefSeq" id="WP_073125212.1">
    <property type="nucleotide sequence ID" value="NZ_BAABCH010000102.1"/>
</dbReference>
<dbReference type="EMBL" id="FQWX01000009">
    <property type="protein sequence ID" value="SHG86300.1"/>
    <property type="molecule type" value="Genomic_DNA"/>
</dbReference>
<evidence type="ECO:0008006" key="4">
    <source>
        <dbReference type="Google" id="ProtNLM"/>
    </source>
</evidence>
<organism evidence="2 3">
    <name type="scientific">Asaccharospora irregularis DSM 2635</name>
    <dbReference type="NCBI Taxonomy" id="1121321"/>
    <lineage>
        <taxon>Bacteria</taxon>
        <taxon>Bacillati</taxon>
        <taxon>Bacillota</taxon>
        <taxon>Clostridia</taxon>
        <taxon>Peptostreptococcales</taxon>
        <taxon>Peptostreptococcaceae</taxon>
        <taxon>Asaccharospora</taxon>
    </lineage>
</organism>
<gene>
    <name evidence="2" type="ORF">SAMN04488530_10965</name>
</gene>
<reference evidence="3" key="1">
    <citation type="submission" date="2016-11" db="EMBL/GenBank/DDBJ databases">
        <authorList>
            <person name="Varghese N."/>
            <person name="Submissions S."/>
        </authorList>
    </citation>
    <scope>NUCLEOTIDE SEQUENCE [LARGE SCALE GENOMIC DNA]</scope>
    <source>
        <strain evidence="3">DSM 2635</strain>
    </source>
</reference>
<evidence type="ECO:0000313" key="3">
    <source>
        <dbReference type="Proteomes" id="UP000243255"/>
    </source>
</evidence>
<dbReference type="STRING" id="1121321.SAMN04488530_10965"/>
<accession>A0A1M5N9V6</accession>
<proteinExistence type="predicted"/>
<sequence>MKFNELLDRFIDFIDRNRKSIIKFSLSVLGFVLLIAVFFISSDEMTVSKESNQLLKNIERRQYSIAIDYYKSLDRQFSDTKMKRFNNSVSKKINKLLLASGDKYINGEITKEYFIGLINTINSLYDINLNLKDIVEQASRVSELYKADSFKYDVGISYMNIISSLNGINGELDVYKQEIQVVYESRKIYEESLNNQKISKYHEAIEGYDKVLKEDKKYYSLAQDAKKECIDLMHDYYIEQSKEFNKLGNYEEALQCIDYLKPYYEEDEKVEELEKTYQKNLSLYTMTSDDILNLISKRSGKDRKSISINTLQQMVDDKKYYYVELFEHEKLVNELLISPDDKSMYSYKSSSRKYDSNYSDGYFRILDGGKYQFSISDEKLEFILKGILDEKNIKYKSINKVPVQKVDRYTKSEKSLDEILGKQKDLYNYFLINKGFFKKKQLCLVNIYSGKIFTILDGKLEEY</sequence>
<dbReference type="AlphaFoldDB" id="A0A1M5N9V6"/>
<keyword evidence="1" id="KW-0812">Transmembrane</keyword>